<evidence type="ECO:0000313" key="2">
    <source>
        <dbReference type="EMBL" id="AGX01847.1"/>
    </source>
</evidence>
<dbReference type="KEGG" id="vg:18501020"/>
<keyword evidence="3" id="KW-1185">Reference proteome</keyword>
<protein>
    <submittedName>
        <fullName evidence="2">Uncharacterized protein</fullName>
    </submittedName>
</protein>
<name>W8CZF0_9CAUD</name>
<sequence>MSENKIDASAIRAGMHKAVDSLIDVIESCPPDVMTGEADGEEVSFIASDVDFRDQPWFQETASEYDQNTLHKRIVSRVELNEHWSRINEETKESTLAAQKEWDEKHAADPSWNLPRPRALTIIDPVSLPGYHLLDENSDSLQELFRENLY</sequence>
<feature type="region of interest" description="Disordered" evidence="1">
    <location>
        <begin position="91"/>
        <end position="110"/>
    </location>
</feature>
<organism evidence="2 3">
    <name type="scientific">Erwinia phage PhiEaH1</name>
    <dbReference type="NCBI Taxonomy" id="1401669"/>
    <lineage>
        <taxon>Viruses</taxon>
        <taxon>Duplodnaviria</taxon>
        <taxon>Heunggongvirae</taxon>
        <taxon>Uroviricota</taxon>
        <taxon>Caudoviricetes</taxon>
        <taxon>Chimalliviridae</taxon>
        <taxon>Iapetusvirus</taxon>
        <taxon>Iapetusvirus EaH1</taxon>
    </lineage>
</organism>
<dbReference type="EMBL" id="KF623294">
    <property type="protein sequence ID" value="AGX01847.1"/>
    <property type="molecule type" value="Genomic_DNA"/>
</dbReference>
<evidence type="ECO:0000313" key="3">
    <source>
        <dbReference type="Proteomes" id="UP000204235"/>
    </source>
</evidence>
<dbReference type="RefSeq" id="YP_009010178.1">
    <property type="nucleotide sequence ID" value="NC_023610.1"/>
</dbReference>
<evidence type="ECO:0000256" key="1">
    <source>
        <dbReference type="SAM" id="MobiDB-lite"/>
    </source>
</evidence>
<accession>W8CZF0</accession>
<dbReference type="Proteomes" id="UP000204235">
    <property type="component" value="Segment"/>
</dbReference>
<reference evidence="2 3" key="1">
    <citation type="journal article" date="2014" name="FEMS Microbiol. Lett.">
        <title>The genome of the Erwinia amylovora phage PhiEaH1 reveals greater diversity and broadens the applicability of phages for the treatment of fire blight.</title>
        <authorList>
            <person name="Meczker K."/>
            <person name="Domotor D."/>
            <person name="Vass J."/>
            <person name="Rakhely G."/>
            <person name="Schneider G."/>
            <person name="Kovacs T."/>
        </authorList>
    </citation>
    <scope>NUCLEOTIDE SEQUENCE [LARGE SCALE GENOMIC DNA]</scope>
</reference>
<dbReference type="GeneID" id="18501020"/>
<proteinExistence type="predicted"/>